<reference evidence="2" key="1">
    <citation type="submission" date="2019-10" db="EMBL/GenBank/DDBJ databases">
        <title>Lacipirellula parvula gen. nov., sp. nov., representing a lineage of planctomycetes widespread in freshwater anoxic habitats, and description of the family Lacipirellulaceae.</title>
        <authorList>
            <person name="Dedysh S.N."/>
            <person name="Kulichevskaya I.S."/>
            <person name="Beletsky A.V."/>
            <person name="Rakitin A.L."/>
            <person name="Mardanov A.V."/>
            <person name="Ivanova A.A."/>
            <person name="Saltykova V.X."/>
            <person name="Rijpstra W.I.C."/>
            <person name="Sinninghe Damste J.S."/>
            <person name="Ravin N.V."/>
        </authorList>
    </citation>
    <scope>NUCLEOTIDE SEQUENCE [LARGE SCALE GENOMIC DNA]</scope>
    <source>
        <strain evidence="2">PX69</strain>
    </source>
</reference>
<accession>A0A5K7XJ03</accession>
<evidence type="ECO:0008006" key="3">
    <source>
        <dbReference type="Google" id="ProtNLM"/>
    </source>
</evidence>
<keyword evidence="2" id="KW-1185">Reference proteome</keyword>
<organism evidence="1 2">
    <name type="scientific">Lacipirellula parvula</name>
    <dbReference type="NCBI Taxonomy" id="2650471"/>
    <lineage>
        <taxon>Bacteria</taxon>
        <taxon>Pseudomonadati</taxon>
        <taxon>Planctomycetota</taxon>
        <taxon>Planctomycetia</taxon>
        <taxon>Pirellulales</taxon>
        <taxon>Lacipirellulaceae</taxon>
        <taxon>Lacipirellula</taxon>
    </lineage>
</organism>
<sequence length="459" mass="52928">MEEQLREETWKPLWNFDLTDGRDELNLAEFPLAAIANRVPQGQKTFSFEDQVWDEGAKQKVNRKLTISGSDQFGLPTARDNDVLLALIHLTKCRNSFREPTVHFTRYELVKFLKWDDGGKSYRRLEHSLNVLASVTLFYNRAWWDLKGKSWRNRTFHILESVDLRGRESVGAGEQPLSSLTWNGTIFASFAANYIKKLNLEVYFQLDGAAARQAYRFLDKRFYHKRRWEFDIRVFACEHLGLSRSYDTGQLKRKLEPAFQELERIHFIKPMSRHERFVKRGPGNWIVIAEKSEKQIAVAEEKGLGRSAAKLVERGVTRTVAEEIATEFSAGQIERQIAAFDQLPKEKRLAIKNGGGYLVRAIRADYSVSPASKLEAKEVLKPREIQLTVEDRKRESRRAYWKGLSVSEKAAIEKLAFEHADSFVLSGWERALESGSEALTTGYRNTIIDQELDRMLCVS</sequence>
<proteinExistence type="predicted"/>
<protein>
    <recommendedName>
        <fullName evidence="3">Replication initiator protein A</fullName>
    </recommendedName>
</protein>
<dbReference type="RefSeq" id="WP_152099808.1">
    <property type="nucleotide sequence ID" value="NZ_AP021861.1"/>
</dbReference>
<dbReference type="Pfam" id="PF10134">
    <property type="entry name" value="RPA"/>
    <property type="match status" value="1"/>
</dbReference>
<evidence type="ECO:0000313" key="2">
    <source>
        <dbReference type="Proteomes" id="UP000326837"/>
    </source>
</evidence>
<gene>
    <name evidence="1" type="ORF">PLANPX_3795</name>
</gene>
<dbReference type="InterPro" id="IPR018777">
    <property type="entry name" value="Replication_initiator_prot_A"/>
</dbReference>
<dbReference type="Proteomes" id="UP000326837">
    <property type="component" value="Chromosome"/>
</dbReference>
<dbReference type="EMBL" id="AP021861">
    <property type="protein sequence ID" value="BBO34183.1"/>
    <property type="molecule type" value="Genomic_DNA"/>
</dbReference>
<dbReference type="AlphaFoldDB" id="A0A5K7XJ03"/>
<evidence type="ECO:0000313" key="1">
    <source>
        <dbReference type="EMBL" id="BBO34183.1"/>
    </source>
</evidence>
<dbReference type="KEGG" id="lpav:PLANPX_3795"/>
<name>A0A5K7XJ03_9BACT</name>